<dbReference type="SUPFAM" id="SSF55729">
    <property type="entry name" value="Acyl-CoA N-acyltransferases (Nat)"/>
    <property type="match status" value="1"/>
</dbReference>
<dbReference type="CDD" id="cd04301">
    <property type="entry name" value="NAT_SF"/>
    <property type="match status" value="1"/>
</dbReference>
<evidence type="ECO:0000313" key="2">
    <source>
        <dbReference type="EMBL" id="CDG81714.1"/>
    </source>
</evidence>
<organism evidence="2 3">
    <name type="scientific">Janthinobacterium agaricidamnosum NBRC 102515 = DSM 9628</name>
    <dbReference type="NCBI Taxonomy" id="1349767"/>
    <lineage>
        <taxon>Bacteria</taxon>
        <taxon>Pseudomonadati</taxon>
        <taxon>Pseudomonadota</taxon>
        <taxon>Betaproteobacteria</taxon>
        <taxon>Burkholderiales</taxon>
        <taxon>Oxalobacteraceae</taxon>
        <taxon>Janthinobacterium</taxon>
    </lineage>
</organism>
<dbReference type="Gene3D" id="3.40.630.30">
    <property type="match status" value="1"/>
</dbReference>
<dbReference type="InterPro" id="IPR000182">
    <property type="entry name" value="GNAT_dom"/>
</dbReference>
<evidence type="ECO:0000313" key="3">
    <source>
        <dbReference type="Proteomes" id="UP000027604"/>
    </source>
</evidence>
<dbReference type="PANTHER" id="PTHR43138:SF1">
    <property type="entry name" value="N-ACETYLTRANSFERASE ACA1"/>
    <property type="match status" value="1"/>
</dbReference>
<keyword evidence="3" id="KW-1185">Reference proteome</keyword>
<accession>W0UYS0</accession>
<sequence length="172" mass="19028">MKEIEIRPAQEADFEAMWGIFQQLVANGDTYTFGPDTSKERCHAYWFGPGVQSFVAVMGSERLLGMYKLIPNQAELGNHVANASFMVDPAAQGVGVGKLLGVHCMEQARQSGYLAMQFNFVVSTNIGAVMLWKKLGFTIIGTLPMAFRHAQLGYVDAYVMYQLLSDPSHWPG</sequence>
<dbReference type="KEGG" id="jag:GJA_1059"/>
<dbReference type="AlphaFoldDB" id="W0UYS0"/>
<dbReference type="eggNOG" id="COG1247">
    <property type="taxonomic scope" value="Bacteria"/>
</dbReference>
<dbReference type="STRING" id="1349767.GJA_1059"/>
<feature type="domain" description="N-acetyltransferase" evidence="1">
    <location>
        <begin position="4"/>
        <end position="165"/>
    </location>
</feature>
<dbReference type="Proteomes" id="UP000027604">
    <property type="component" value="Chromosome I"/>
</dbReference>
<dbReference type="OrthoDB" id="9788300at2"/>
<dbReference type="PROSITE" id="PS51186">
    <property type="entry name" value="GNAT"/>
    <property type="match status" value="1"/>
</dbReference>
<dbReference type="PATRIC" id="fig|1349767.4.peg.2786"/>
<dbReference type="RefSeq" id="WP_038489384.1">
    <property type="nucleotide sequence ID" value="NZ_BCTH01000029.1"/>
</dbReference>
<name>W0UYS0_9BURK</name>
<dbReference type="HOGENOM" id="CLU_013985_42_2_4"/>
<dbReference type="Pfam" id="PF00583">
    <property type="entry name" value="Acetyltransf_1"/>
    <property type="match status" value="1"/>
</dbReference>
<evidence type="ECO:0000259" key="1">
    <source>
        <dbReference type="PROSITE" id="PS51186"/>
    </source>
</evidence>
<dbReference type="EMBL" id="HG322949">
    <property type="protein sequence ID" value="CDG81714.1"/>
    <property type="molecule type" value="Genomic_DNA"/>
</dbReference>
<protein>
    <submittedName>
        <fullName evidence="2">Acetyltransferase family protein</fullName>
    </submittedName>
</protein>
<dbReference type="InterPro" id="IPR052742">
    <property type="entry name" value="Mito_N-acetyltransferase"/>
</dbReference>
<keyword evidence="2" id="KW-0808">Transferase</keyword>
<gene>
    <name evidence="2" type="ORF">GJA_1059</name>
</gene>
<dbReference type="GO" id="GO:0016747">
    <property type="term" value="F:acyltransferase activity, transferring groups other than amino-acyl groups"/>
    <property type="evidence" value="ECO:0007669"/>
    <property type="project" value="InterPro"/>
</dbReference>
<proteinExistence type="predicted"/>
<dbReference type="InterPro" id="IPR016181">
    <property type="entry name" value="Acyl_CoA_acyltransferase"/>
</dbReference>
<dbReference type="PANTHER" id="PTHR43138">
    <property type="entry name" value="ACETYLTRANSFERASE, GNAT FAMILY"/>
    <property type="match status" value="1"/>
</dbReference>
<reference evidence="2 3" key="1">
    <citation type="journal article" date="2015" name="Genome Announc.">
        <title>Genome Sequence of Mushroom Soft-Rot Pathogen Janthinobacterium agaricidamnosum.</title>
        <authorList>
            <person name="Graupner K."/>
            <person name="Lackner G."/>
            <person name="Hertweck C."/>
        </authorList>
    </citation>
    <scope>NUCLEOTIDE SEQUENCE [LARGE SCALE GENOMIC DNA]</scope>
    <source>
        <strain evidence="3">NBRC 102515 / DSM 9628</strain>
    </source>
</reference>